<keyword evidence="1" id="KW-0812">Transmembrane</keyword>
<evidence type="ECO:0000313" key="2">
    <source>
        <dbReference type="EMBL" id="GMH09118.1"/>
    </source>
</evidence>
<dbReference type="Proteomes" id="UP001279734">
    <property type="component" value="Unassembled WGS sequence"/>
</dbReference>
<keyword evidence="1" id="KW-1133">Transmembrane helix</keyword>
<organism evidence="2 3">
    <name type="scientific">Nepenthes gracilis</name>
    <name type="common">Slender pitcher plant</name>
    <dbReference type="NCBI Taxonomy" id="150966"/>
    <lineage>
        <taxon>Eukaryota</taxon>
        <taxon>Viridiplantae</taxon>
        <taxon>Streptophyta</taxon>
        <taxon>Embryophyta</taxon>
        <taxon>Tracheophyta</taxon>
        <taxon>Spermatophyta</taxon>
        <taxon>Magnoliopsida</taxon>
        <taxon>eudicotyledons</taxon>
        <taxon>Gunneridae</taxon>
        <taxon>Pentapetalae</taxon>
        <taxon>Caryophyllales</taxon>
        <taxon>Nepenthaceae</taxon>
        <taxon>Nepenthes</taxon>
    </lineage>
</organism>
<keyword evidence="1" id="KW-0472">Membrane</keyword>
<keyword evidence="3" id="KW-1185">Reference proteome</keyword>
<proteinExistence type="predicted"/>
<dbReference type="EMBL" id="BSYO01000008">
    <property type="protein sequence ID" value="GMH09118.1"/>
    <property type="molecule type" value="Genomic_DNA"/>
</dbReference>
<feature type="transmembrane region" description="Helical" evidence="1">
    <location>
        <begin position="54"/>
        <end position="75"/>
    </location>
</feature>
<sequence length="83" mass="9768">MRKQTSSSHLNIFRGACFWVSCGRVYPSSEQVHIEGTAAVPFNYPAESLLTDPYLFMLVGNFYCSGYLWLLWLMWHRWRRNSS</sequence>
<comment type="caution">
    <text evidence="2">The sequence shown here is derived from an EMBL/GenBank/DDBJ whole genome shotgun (WGS) entry which is preliminary data.</text>
</comment>
<evidence type="ECO:0000313" key="3">
    <source>
        <dbReference type="Proteomes" id="UP001279734"/>
    </source>
</evidence>
<gene>
    <name evidence="2" type="ORF">Nepgr_010958</name>
</gene>
<name>A0AAD3XLI0_NEPGR</name>
<dbReference type="AlphaFoldDB" id="A0AAD3XLI0"/>
<evidence type="ECO:0000256" key="1">
    <source>
        <dbReference type="SAM" id="Phobius"/>
    </source>
</evidence>
<reference evidence="2" key="1">
    <citation type="submission" date="2023-05" db="EMBL/GenBank/DDBJ databases">
        <title>Nepenthes gracilis genome sequencing.</title>
        <authorList>
            <person name="Fukushima K."/>
        </authorList>
    </citation>
    <scope>NUCLEOTIDE SEQUENCE</scope>
    <source>
        <strain evidence="2">SING2019-196</strain>
    </source>
</reference>
<protein>
    <submittedName>
        <fullName evidence="2">Uncharacterized protein</fullName>
    </submittedName>
</protein>
<accession>A0AAD3XLI0</accession>